<dbReference type="Pfam" id="PF13649">
    <property type="entry name" value="Methyltransf_25"/>
    <property type="match status" value="1"/>
</dbReference>
<sequence>MDASAWDQRYTDSDLLWSAEPNRFVATELADLTPGRAVDLAAGEGRNAIWLAGRGWRATAVDFSPIAIDKGRRLAEAAGVDVEWVVADLLDHVPEPAGFELVLVAYLQLPPEQLGAVLDRAARAVAPGGVLLVVGHDATNLSDGVGGPQSPDLLYTPEAIAARLAGLRVDRAERVRRPVPGADREAIDTLVRAHRPAP</sequence>
<dbReference type="Gene3D" id="3.40.50.150">
    <property type="entry name" value="Vaccinia Virus protein VP39"/>
    <property type="match status" value="1"/>
</dbReference>
<feature type="domain" description="Methyltransferase" evidence="1">
    <location>
        <begin position="38"/>
        <end position="129"/>
    </location>
</feature>
<accession>A0A927MBG7</accession>
<dbReference type="RefSeq" id="WP_192770474.1">
    <property type="nucleotide sequence ID" value="NZ_JADBEB010000001.1"/>
</dbReference>
<dbReference type="SUPFAM" id="SSF53335">
    <property type="entry name" value="S-adenosyl-L-methionine-dependent methyltransferases"/>
    <property type="match status" value="1"/>
</dbReference>
<organism evidence="2 3">
    <name type="scientific">Plantactinospora soyae</name>
    <dbReference type="NCBI Taxonomy" id="1544732"/>
    <lineage>
        <taxon>Bacteria</taxon>
        <taxon>Bacillati</taxon>
        <taxon>Actinomycetota</taxon>
        <taxon>Actinomycetes</taxon>
        <taxon>Micromonosporales</taxon>
        <taxon>Micromonosporaceae</taxon>
        <taxon>Plantactinospora</taxon>
    </lineage>
</organism>
<comment type="caution">
    <text evidence="2">The sequence shown here is derived from an EMBL/GenBank/DDBJ whole genome shotgun (WGS) entry which is preliminary data.</text>
</comment>
<dbReference type="InterPro" id="IPR029063">
    <property type="entry name" value="SAM-dependent_MTases_sf"/>
</dbReference>
<evidence type="ECO:0000313" key="3">
    <source>
        <dbReference type="Proteomes" id="UP000649753"/>
    </source>
</evidence>
<dbReference type="Proteomes" id="UP000649753">
    <property type="component" value="Unassembled WGS sequence"/>
</dbReference>
<reference evidence="2" key="1">
    <citation type="submission" date="2020-10" db="EMBL/GenBank/DDBJ databases">
        <title>Sequencing the genomes of 1000 actinobacteria strains.</title>
        <authorList>
            <person name="Klenk H.-P."/>
        </authorList>
    </citation>
    <scope>NUCLEOTIDE SEQUENCE</scope>
    <source>
        <strain evidence="2">DSM 46832</strain>
    </source>
</reference>
<proteinExistence type="predicted"/>
<protein>
    <submittedName>
        <fullName evidence="2">SAM-dependent methyltransferase</fullName>
    </submittedName>
</protein>
<dbReference type="GO" id="GO:0032259">
    <property type="term" value="P:methylation"/>
    <property type="evidence" value="ECO:0007669"/>
    <property type="project" value="UniProtKB-KW"/>
</dbReference>
<name>A0A927MBG7_9ACTN</name>
<dbReference type="AlphaFoldDB" id="A0A927MBG7"/>
<dbReference type="InterPro" id="IPR041698">
    <property type="entry name" value="Methyltransf_25"/>
</dbReference>
<dbReference type="CDD" id="cd02440">
    <property type="entry name" value="AdoMet_MTases"/>
    <property type="match status" value="1"/>
</dbReference>
<keyword evidence="2" id="KW-0808">Transferase</keyword>
<evidence type="ECO:0000259" key="1">
    <source>
        <dbReference type="Pfam" id="PF13649"/>
    </source>
</evidence>
<dbReference type="GO" id="GO:0008168">
    <property type="term" value="F:methyltransferase activity"/>
    <property type="evidence" value="ECO:0007669"/>
    <property type="project" value="UniProtKB-KW"/>
</dbReference>
<keyword evidence="3" id="KW-1185">Reference proteome</keyword>
<dbReference type="EMBL" id="JADBEB010000001">
    <property type="protein sequence ID" value="MBE1491389.1"/>
    <property type="molecule type" value="Genomic_DNA"/>
</dbReference>
<gene>
    <name evidence="2" type="ORF">H4W31_007027</name>
</gene>
<keyword evidence="2" id="KW-0489">Methyltransferase</keyword>
<evidence type="ECO:0000313" key="2">
    <source>
        <dbReference type="EMBL" id="MBE1491389.1"/>
    </source>
</evidence>